<sequence length="96" mass="10357">MNRQDPLEVYVEKRVQKLKLSALRIALGMVAGLSTMAMPGGCLVSLAVYSLMLLASSLYAEKRYTLLESYEPYTTGIVSGLAAYILGVFFASALAS</sequence>
<dbReference type="AlphaFoldDB" id="A0A0P0N3I6"/>
<evidence type="ECO:0000313" key="3">
    <source>
        <dbReference type="Proteomes" id="UP000058613"/>
    </source>
</evidence>
<dbReference type="RefSeq" id="WP_143522078.1">
    <property type="nucleotide sequence ID" value="NZ_CP013011.1"/>
</dbReference>
<keyword evidence="1" id="KW-1133">Transmembrane helix</keyword>
<evidence type="ECO:0000313" key="2">
    <source>
        <dbReference type="EMBL" id="ALL01219.1"/>
    </source>
</evidence>
<evidence type="ECO:0000256" key="1">
    <source>
        <dbReference type="SAM" id="Phobius"/>
    </source>
</evidence>
<name>A0A0P0N3I6_9CREN</name>
<dbReference type="GeneID" id="26099508"/>
<evidence type="ECO:0008006" key="4">
    <source>
        <dbReference type="Google" id="ProtNLM"/>
    </source>
</evidence>
<dbReference type="Proteomes" id="UP000058613">
    <property type="component" value="Chromosome"/>
</dbReference>
<protein>
    <recommendedName>
        <fullName evidence="4">ER membrane protein complex subunit 6</fullName>
    </recommendedName>
</protein>
<accession>A0A0P0N3I6</accession>
<reference evidence="2 3" key="1">
    <citation type="submission" date="2015-10" db="EMBL/GenBank/DDBJ databases">
        <title>Complete genome sequence of hyperthermophilic archaeon Pyrodictium delaneyi Su06.</title>
        <authorList>
            <person name="Jung J.-H."/>
            <person name="Lin J."/>
            <person name="Holden J.F."/>
            <person name="Park C.-S."/>
        </authorList>
    </citation>
    <scope>NUCLEOTIDE SEQUENCE [LARGE SCALE GENOMIC DNA]</scope>
    <source>
        <strain evidence="2 3">Su06</strain>
    </source>
</reference>
<feature type="transmembrane region" description="Helical" evidence="1">
    <location>
        <begin position="21"/>
        <end position="52"/>
    </location>
</feature>
<dbReference type="STRING" id="1273541.Pyrde_1171"/>
<gene>
    <name evidence="2" type="ORF">Pyrde_1171</name>
</gene>
<dbReference type="EMBL" id="CP013011">
    <property type="protein sequence ID" value="ALL01219.1"/>
    <property type="molecule type" value="Genomic_DNA"/>
</dbReference>
<organism evidence="2 3">
    <name type="scientific">Pyrodictium delaneyi</name>
    <dbReference type="NCBI Taxonomy" id="1273541"/>
    <lineage>
        <taxon>Archaea</taxon>
        <taxon>Thermoproteota</taxon>
        <taxon>Thermoprotei</taxon>
        <taxon>Desulfurococcales</taxon>
        <taxon>Pyrodictiaceae</taxon>
        <taxon>Pyrodictium</taxon>
    </lineage>
</organism>
<keyword evidence="1" id="KW-0472">Membrane</keyword>
<keyword evidence="1" id="KW-0812">Transmembrane</keyword>
<proteinExistence type="predicted"/>
<feature type="transmembrane region" description="Helical" evidence="1">
    <location>
        <begin position="72"/>
        <end position="95"/>
    </location>
</feature>
<dbReference type="KEGG" id="pdl:Pyrde_1171"/>